<feature type="binding site" evidence="14">
    <location>
        <position position="250"/>
    </location>
    <ligand>
        <name>ATP</name>
        <dbReference type="ChEBI" id="CHEBI:30616"/>
        <label>1</label>
    </ligand>
</feature>
<comment type="caution">
    <text evidence="14">Lacks conserved residue(s) required for the propagation of feature annotation.</text>
</comment>
<dbReference type="InterPro" id="IPR005480">
    <property type="entry name" value="CPSase_lsu_oligo"/>
</dbReference>
<dbReference type="Pfam" id="PF02786">
    <property type="entry name" value="CPSase_L_D2"/>
    <property type="match status" value="2"/>
</dbReference>
<dbReference type="InterPro" id="IPR005479">
    <property type="entry name" value="CPAse_ATP-bd"/>
</dbReference>
<comment type="similarity">
    <text evidence="2 14">Belongs to the CarB family.</text>
</comment>
<feature type="domain" description="MGS-like" evidence="16">
    <location>
        <begin position="938"/>
        <end position="1080"/>
    </location>
</feature>
<feature type="binding site" evidence="14">
    <location>
        <position position="788"/>
    </location>
    <ligand>
        <name>ATP</name>
        <dbReference type="ChEBI" id="CHEBI:30616"/>
        <label>2</label>
    </ligand>
</feature>
<comment type="cofactor">
    <cofactor evidence="14">
        <name>Mg(2+)</name>
        <dbReference type="ChEBI" id="CHEBI:18420"/>
    </cofactor>
    <cofactor evidence="14">
        <name>Mn(2+)</name>
        <dbReference type="ChEBI" id="CHEBI:29035"/>
    </cofactor>
    <text evidence="14">Binds 4 Mg(2+) or Mn(2+) ions per subunit.</text>
</comment>
<keyword evidence="18" id="KW-1185">Reference proteome</keyword>
<dbReference type="PROSITE" id="PS50975">
    <property type="entry name" value="ATP_GRASP"/>
    <property type="match status" value="2"/>
</dbReference>
<dbReference type="RefSeq" id="WP_169295249.1">
    <property type="nucleotide sequence ID" value="NZ_CP130490.1"/>
</dbReference>
<feature type="binding site" evidence="14">
    <location>
        <position position="789"/>
    </location>
    <ligand>
        <name>ATP</name>
        <dbReference type="ChEBI" id="CHEBI:30616"/>
        <label>2</label>
    </ligand>
</feature>
<feature type="binding site" evidence="14">
    <location>
        <position position="248"/>
    </location>
    <ligand>
        <name>ATP</name>
        <dbReference type="ChEBI" id="CHEBI:30616"/>
        <label>1</label>
    </ligand>
</feature>
<keyword evidence="11 14" id="KW-0665">Pyrimidine biosynthesis</keyword>
<dbReference type="PROSITE" id="PS51257">
    <property type="entry name" value="PROKAR_LIPOPROTEIN"/>
    <property type="match status" value="1"/>
</dbReference>
<feature type="binding site" evidence="14">
    <location>
        <position position="308"/>
    </location>
    <ligand>
        <name>Mn(2+)</name>
        <dbReference type="ChEBI" id="CHEBI:29035"/>
        <label>2</label>
    </ligand>
</feature>
<evidence type="ECO:0000256" key="12">
    <source>
        <dbReference type="ARBA" id="ARBA00023211"/>
    </source>
</evidence>
<keyword evidence="8 14" id="KW-0547">Nucleotide-binding</keyword>
<organism evidence="17 18">
    <name type="scientific">Advenella alkanexedens</name>
    <dbReference type="NCBI Taxonomy" id="1481665"/>
    <lineage>
        <taxon>Bacteria</taxon>
        <taxon>Pseudomonadati</taxon>
        <taxon>Pseudomonadota</taxon>
        <taxon>Betaproteobacteria</taxon>
        <taxon>Burkholderiales</taxon>
        <taxon>Alcaligenaceae</taxon>
    </lineage>
</organism>
<evidence type="ECO:0000256" key="1">
    <source>
        <dbReference type="ARBA" id="ARBA00005077"/>
    </source>
</evidence>
<feature type="binding site" evidence="14">
    <location>
        <position position="844"/>
    </location>
    <ligand>
        <name>Mn(2+)</name>
        <dbReference type="ChEBI" id="CHEBI:29035"/>
        <label>4</label>
    </ligand>
</feature>
<dbReference type="HAMAP" id="MF_01210_A">
    <property type="entry name" value="CPSase_L_chain_A"/>
    <property type="match status" value="1"/>
</dbReference>
<feature type="binding site" evidence="14">
    <location>
        <position position="182"/>
    </location>
    <ligand>
        <name>ATP</name>
        <dbReference type="ChEBI" id="CHEBI:30616"/>
        <label>1</label>
    </ligand>
</feature>
<dbReference type="Proteomes" id="UP000722165">
    <property type="component" value="Unassembled WGS sequence"/>
</dbReference>
<comment type="caution">
    <text evidence="17">The sequence shown here is derived from an EMBL/GenBank/DDBJ whole genome shotgun (WGS) entry which is preliminary data.</text>
</comment>
<feature type="domain" description="ATP-grasp" evidence="15">
    <location>
        <begin position="680"/>
        <end position="871"/>
    </location>
</feature>
<dbReference type="NCBIfam" id="TIGR01369">
    <property type="entry name" value="CPSaseII_lrg"/>
    <property type="match status" value="1"/>
</dbReference>
<feature type="binding site" evidence="14">
    <location>
        <position position="176"/>
    </location>
    <ligand>
        <name>ATP</name>
        <dbReference type="ChEBI" id="CHEBI:30616"/>
        <label>1</label>
    </ligand>
</feature>
<proteinExistence type="inferred from homology"/>
<accession>A0ABS6NN72</accession>
<feature type="binding site" evidence="14">
    <location>
        <position position="183"/>
    </location>
    <ligand>
        <name>ATP</name>
        <dbReference type="ChEBI" id="CHEBI:30616"/>
        <label>1</label>
    </ligand>
</feature>
<dbReference type="PROSITE" id="PS51855">
    <property type="entry name" value="MGS"/>
    <property type="match status" value="1"/>
</dbReference>
<feature type="binding site" evidence="14">
    <location>
        <position position="292"/>
    </location>
    <ligand>
        <name>Mn(2+)</name>
        <dbReference type="ChEBI" id="CHEBI:29035"/>
        <label>1</label>
    </ligand>
</feature>
<evidence type="ECO:0000256" key="14">
    <source>
        <dbReference type="HAMAP-Rule" id="MF_01210"/>
    </source>
</evidence>
<feature type="binding site" evidence="14">
    <location>
        <position position="222"/>
    </location>
    <ligand>
        <name>ATP</name>
        <dbReference type="ChEBI" id="CHEBI:30616"/>
        <label>1</label>
    </ligand>
</feature>
<feature type="binding site" evidence="14">
    <location>
        <position position="844"/>
    </location>
    <ligand>
        <name>Mg(2+)</name>
        <dbReference type="ChEBI" id="CHEBI:18420"/>
        <label>4</label>
    </ligand>
</feature>
<evidence type="ECO:0000256" key="5">
    <source>
        <dbReference type="ARBA" id="ARBA00022605"/>
    </source>
</evidence>
<keyword evidence="7 14" id="KW-0677">Repeat</keyword>
<feature type="domain" description="ATP-grasp" evidence="15">
    <location>
        <begin position="133"/>
        <end position="335"/>
    </location>
</feature>
<dbReference type="InterPro" id="IPR036897">
    <property type="entry name" value="CarbamoylP_synth_lsu_oligo_sf"/>
</dbReference>
<dbReference type="Pfam" id="PF02142">
    <property type="entry name" value="MGS"/>
    <property type="match status" value="1"/>
</dbReference>
<feature type="binding site" evidence="14">
    <location>
        <position position="217"/>
    </location>
    <ligand>
        <name>ATP</name>
        <dbReference type="ChEBI" id="CHEBI:30616"/>
        <label>1</label>
    </ligand>
</feature>
<evidence type="ECO:0000256" key="11">
    <source>
        <dbReference type="ARBA" id="ARBA00022975"/>
    </source>
</evidence>
<keyword evidence="3 14" id="KW-0055">Arginine biosynthesis</keyword>
<feature type="binding site" evidence="14">
    <location>
        <position position="842"/>
    </location>
    <ligand>
        <name>Mg(2+)</name>
        <dbReference type="ChEBI" id="CHEBI:18420"/>
        <label>3</label>
    </ligand>
</feature>
<evidence type="ECO:0000259" key="15">
    <source>
        <dbReference type="PROSITE" id="PS50975"/>
    </source>
</evidence>
<dbReference type="EMBL" id="JAHSPR010000004">
    <property type="protein sequence ID" value="MBV4397087.1"/>
    <property type="molecule type" value="Genomic_DNA"/>
</dbReference>
<feature type="region of interest" description="Allosteric domain" evidence="14">
    <location>
        <begin position="938"/>
        <end position="1080"/>
    </location>
</feature>
<feature type="binding site" evidence="14">
    <location>
        <position position="306"/>
    </location>
    <ligand>
        <name>Mn(2+)</name>
        <dbReference type="ChEBI" id="CHEBI:29035"/>
        <label>2</label>
    </ligand>
</feature>
<feature type="binding site" evidence="14">
    <location>
        <position position="842"/>
    </location>
    <ligand>
        <name>Mn(2+)</name>
        <dbReference type="ChEBI" id="CHEBI:29035"/>
        <label>4</label>
    </ligand>
</feature>
<dbReference type="PROSITE" id="PS00867">
    <property type="entry name" value="CPSASE_2"/>
    <property type="match status" value="2"/>
</dbReference>
<dbReference type="InterPro" id="IPR058047">
    <property type="entry name" value="CPSase_preATP-grasp"/>
</dbReference>
<dbReference type="GO" id="GO:0004088">
    <property type="term" value="F:carbamoyl-phosphate synthase (glutamine-hydrolyzing) activity"/>
    <property type="evidence" value="ECO:0007669"/>
    <property type="project" value="UniProtKB-EC"/>
</dbReference>
<feature type="region of interest" description="Carboxyphosphate synthetic domain" evidence="14">
    <location>
        <begin position="1"/>
        <end position="410"/>
    </location>
</feature>
<evidence type="ECO:0000313" key="17">
    <source>
        <dbReference type="EMBL" id="MBV4397087.1"/>
    </source>
</evidence>
<comment type="domain">
    <text evidence="14">The large subunit is composed of 2 ATP-grasp domains that are involved in binding the 2 ATP molecules needed for carbamoyl phosphate synthesis. The N-terminal ATP-grasp domain (referred to as the carboxyphosphate synthetic component) catalyzes the ATP-dependent phosphorylation of hydrogencarbonate to carboxyphosphate and the subsequent nucleophilic attack by ammonia to form a carbamate intermediate. The C-terminal ATP-grasp domain (referred to as the carbamoyl phosphate synthetic component) then catalyzes the phosphorylation of carbamate with the second ATP to form the end product carbamoyl phosphate. The reactive and unstable enzyme intermediates are sequentially channeled from one active site to the next through the interior of the protein over a distance of at least 96 A.</text>
</comment>
<dbReference type="InterPro" id="IPR036914">
    <property type="entry name" value="MGS-like_dom_sf"/>
</dbReference>
<dbReference type="PANTHER" id="PTHR11405:SF53">
    <property type="entry name" value="CARBAMOYL-PHOSPHATE SYNTHASE [AMMONIA], MITOCHONDRIAL"/>
    <property type="match status" value="1"/>
</dbReference>
<reference evidence="17 18" key="1">
    <citation type="submission" date="2021-06" db="EMBL/GenBank/DDBJ databases">
        <authorList>
            <person name="Lu T."/>
            <person name="Wang Q."/>
            <person name="Han X."/>
        </authorList>
    </citation>
    <scope>NUCLEOTIDE SEQUENCE [LARGE SCALE GENOMIC DNA]</scope>
    <source>
        <strain evidence="17 18">LAM0050</strain>
    </source>
</reference>
<feature type="binding site" evidence="14">
    <location>
        <position position="292"/>
    </location>
    <ligand>
        <name>Mg(2+)</name>
        <dbReference type="ChEBI" id="CHEBI:18420"/>
        <label>1</label>
    </ligand>
</feature>
<keyword evidence="4 14" id="KW-0436">Ligase</keyword>
<dbReference type="InterPro" id="IPR005483">
    <property type="entry name" value="CPSase_dom"/>
</dbReference>
<keyword evidence="9 14" id="KW-0067">ATP-binding</keyword>
<evidence type="ECO:0000256" key="13">
    <source>
        <dbReference type="ARBA" id="ARBA00047359"/>
    </source>
</evidence>
<dbReference type="Gene3D" id="1.10.1030.10">
    <property type="entry name" value="Carbamoyl-phosphate synthetase, large subunit oligomerisation domain"/>
    <property type="match status" value="1"/>
</dbReference>
<feature type="binding site" evidence="14">
    <location>
        <position position="129"/>
    </location>
    <ligand>
        <name>ATP</name>
        <dbReference type="ChEBI" id="CHEBI:30616"/>
        <label>1</label>
    </ligand>
</feature>
<protein>
    <recommendedName>
        <fullName evidence="14">Carbamoyl phosphate synthase large chain</fullName>
        <ecNumber evidence="14">6.3.4.16</ecNumber>
        <ecNumber evidence="14">6.3.5.5</ecNumber>
    </recommendedName>
    <alternativeName>
        <fullName evidence="14">Carbamoyl phosphate synthetase ammonia chain</fullName>
    </alternativeName>
</protein>
<feature type="binding site" evidence="14">
    <location>
        <position position="790"/>
    </location>
    <ligand>
        <name>ATP</name>
        <dbReference type="ChEBI" id="CHEBI:30616"/>
        <label>2</label>
    </ligand>
</feature>
<dbReference type="NCBIfam" id="NF003671">
    <property type="entry name" value="PRK05294.1"/>
    <property type="match status" value="1"/>
</dbReference>
<evidence type="ECO:0000259" key="16">
    <source>
        <dbReference type="PROSITE" id="PS51855"/>
    </source>
</evidence>
<dbReference type="InterPro" id="IPR006275">
    <property type="entry name" value="CPSase_lsu"/>
</dbReference>
<dbReference type="SUPFAM" id="SSF52440">
    <property type="entry name" value="PreATP-grasp domain"/>
    <property type="match status" value="2"/>
</dbReference>
<dbReference type="Gene3D" id="3.40.50.1380">
    <property type="entry name" value="Methylglyoxal synthase-like domain"/>
    <property type="match status" value="1"/>
</dbReference>
<gene>
    <name evidence="14 17" type="primary">carB</name>
    <name evidence="17" type="ORF">KU392_07480</name>
</gene>
<evidence type="ECO:0000256" key="8">
    <source>
        <dbReference type="ARBA" id="ARBA00022741"/>
    </source>
</evidence>
<evidence type="ECO:0000256" key="7">
    <source>
        <dbReference type="ARBA" id="ARBA00022737"/>
    </source>
</evidence>
<evidence type="ECO:0000256" key="4">
    <source>
        <dbReference type="ARBA" id="ARBA00022598"/>
    </source>
</evidence>
<keyword evidence="10" id="KW-0460">Magnesium</keyword>
<evidence type="ECO:0000256" key="10">
    <source>
        <dbReference type="ARBA" id="ARBA00022842"/>
    </source>
</evidence>
<dbReference type="Pfam" id="PF02787">
    <property type="entry name" value="CPSase_L_D3"/>
    <property type="match status" value="1"/>
</dbReference>
<evidence type="ECO:0000256" key="2">
    <source>
        <dbReference type="ARBA" id="ARBA00009799"/>
    </source>
</evidence>
<feature type="binding site" evidence="14">
    <location>
        <position position="308"/>
    </location>
    <ligand>
        <name>Mg(2+)</name>
        <dbReference type="ChEBI" id="CHEBI:18420"/>
        <label>2</label>
    </ligand>
</feature>
<comment type="function">
    <text evidence="14">Large subunit of the glutamine-dependent carbamoyl phosphate synthetase (CPSase). CPSase catalyzes the formation of carbamoyl phosphate from the ammonia moiety of glutamine, carbonate, and phosphate donated by ATP, constituting the first step of 2 biosynthetic pathways, one leading to arginine and/or urea and the other to pyrimidine nucleotides. The large subunit (synthetase) binds the substrates ammonia (free or transferred from glutamine from the small subunit), hydrogencarbonate and ATP and carries out an ATP-coupled ligase reaction, activating hydrogencarbonate by forming carboxy phosphate which reacts with ammonia to form carbamoyl phosphate.</text>
</comment>
<feature type="binding site" evidence="14">
    <location>
        <position position="830"/>
    </location>
    <ligand>
        <name>Mn(2+)</name>
        <dbReference type="ChEBI" id="CHEBI:29035"/>
        <label>3</label>
    </ligand>
</feature>
<name>A0ABS6NN72_9BURK</name>
<comment type="pathway">
    <text evidence="1 14">Amino-acid biosynthesis; L-arginine biosynthesis; carbamoyl phosphate from bicarbonate: step 1/1.</text>
</comment>
<dbReference type="PRINTS" id="PR00098">
    <property type="entry name" value="CPSASE"/>
</dbReference>
<evidence type="ECO:0000256" key="9">
    <source>
        <dbReference type="ARBA" id="ARBA00022840"/>
    </source>
</evidence>
<dbReference type="InterPro" id="IPR033937">
    <property type="entry name" value="MGS_CPS_CarB"/>
</dbReference>
<dbReference type="HAMAP" id="MF_01210_B">
    <property type="entry name" value="CPSase_L_chain_B"/>
    <property type="match status" value="1"/>
</dbReference>
<feature type="binding site" evidence="14">
    <location>
        <position position="306"/>
    </location>
    <ligand>
        <name>Mg(2+)</name>
        <dbReference type="ChEBI" id="CHEBI:18420"/>
        <label>2</label>
    </ligand>
</feature>
<dbReference type="SMART" id="SM01096">
    <property type="entry name" value="CPSase_L_D3"/>
    <property type="match status" value="1"/>
</dbReference>
<comment type="subunit">
    <text evidence="14">Composed of two chains; the small (or glutamine) chain promotes the hydrolysis of glutamine to ammonia, which is used by the large (or ammonia) chain to synthesize carbamoyl phosphate. Tetramer of heterodimers (alpha,beta)4.</text>
</comment>
<evidence type="ECO:0000256" key="6">
    <source>
        <dbReference type="ARBA" id="ARBA00022723"/>
    </source>
</evidence>
<dbReference type="EC" id="6.3.4.16" evidence="14"/>
<evidence type="ECO:0000256" key="3">
    <source>
        <dbReference type="ARBA" id="ARBA00022571"/>
    </source>
</evidence>
<dbReference type="NCBIfam" id="NF009455">
    <property type="entry name" value="PRK12815.1"/>
    <property type="match status" value="1"/>
</dbReference>
<feature type="binding site" evidence="14">
    <location>
        <position position="306"/>
    </location>
    <ligand>
        <name>Mg(2+)</name>
        <dbReference type="ChEBI" id="CHEBI:18420"/>
        <label>1</label>
    </ligand>
</feature>
<feature type="binding site" evidence="14">
    <location>
        <position position="249"/>
    </location>
    <ligand>
        <name>ATP</name>
        <dbReference type="ChEBI" id="CHEBI:30616"/>
        <label>1</label>
    </ligand>
</feature>
<dbReference type="CDD" id="cd01424">
    <property type="entry name" value="MGS_CPS_II"/>
    <property type="match status" value="1"/>
</dbReference>
<feature type="binding site" evidence="14">
    <location>
        <position position="306"/>
    </location>
    <ligand>
        <name>Mn(2+)</name>
        <dbReference type="ChEBI" id="CHEBI:29035"/>
        <label>1</label>
    </ligand>
</feature>
<dbReference type="SMART" id="SM00851">
    <property type="entry name" value="MGS"/>
    <property type="match status" value="1"/>
</dbReference>
<dbReference type="InterPro" id="IPR016185">
    <property type="entry name" value="PreATP-grasp_dom_sf"/>
</dbReference>
<feature type="binding site" evidence="14">
    <location>
        <position position="755"/>
    </location>
    <ligand>
        <name>ATP</name>
        <dbReference type="ChEBI" id="CHEBI:30616"/>
        <label>2</label>
    </ligand>
</feature>
<comment type="catalytic activity">
    <reaction evidence="14">
        <text>hydrogencarbonate + L-glutamine + 2 ATP + H2O = carbamoyl phosphate + L-glutamate + 2 ADP + phosphate + 2 H(+)</text>
        <dbReference type="Rhea" id="RHEA:18633"/>
        <dbReference type="ChEBI" id="CHEBI:15377"/>
        <dbReference type="ChEBI" id="CHEBI:15378"/>
        <dbReference type="ChEBI" id="CHEBI:17544"/>
        <dbReference type="ChEBI" id="CHEBI:29985"/>
        <dbReference type="ChEBI" id="CHEBI:30616"/>
        <dbReference type="ChEBI" id="CHEBI:43474"/>
        <dbReference type="ChEBI" id="CHEBI:58228"/>
        <dbReference type="ChEBI" id="CHEBI:58359"/>
        <dbReference type="ChEBI" id="CHEBI:456216"/>
        <dbReference type="EC" id="6.3.5.5"/>
    </reaction>
</comment>
<feature type="binding site" evidence="14">
    <location>
        <position position="716"/>
    </location>
    <ligand>
        <name>ATP</name>
        <dbReference type="ChEBI" id="CHEBI:30616"/>
        <label>2</label>
    </ligand>
</feature>
<feature type="binding site" evidence="14">
    <location>
        <position position="830"/>
    </location>
    <ligand>
        <name>ATP</name>
        <dbReference type="ChEBI" id="CHEBI:30616"/>
        <label>2</label>
    </ligand>
</feature>
<dbReference type="InterPro" id="IPR011761">
    <property type="entry name" value="ATP-grasp"/>
</dbReference>
<comment type="pathway">
    <text evidence="14">Pyrimidine metabolism; UMP biosynthesis via de novo pathway; (S)-dihydroorotate from bicarbonate: step 1/3.</text>
</comment>
<dbReference type="SUPFAM" id="SSF48108">
    <property type="entry name" value="Carbamoyl phosphate synthetase, large subunit connection domain"/>
    <property type="match status" value="1"/>
</dbReference>
<feature type="binding site" evidence="14">
    <location>
        <position position="842"/>
    </location>
    <ligand>
        <name>Mg(2+)</name>
        <dbReference type="ChEBI" id="CHEBI:18420"/>
        <label>4</label>
    </ligand>
</feature>
<feature type="binding site" evidence="14">
    <location>
        <position position="787"/>
    </location>
    <ligand>
        <name>ATP</name>
        <dbReference type="ChEBI" id="CHEBI:30616"/>
        <label>2</label>
    </ligand>
</feature>
<feature type="binding site" evidence="14">
    <location>
        <position position="762"/>
    </location>
    <ligand>
        <name>ATP</name>
        <dbReference type="ChEBI" id="CHEBI:30616"/>
        <label>2</label>
    </ligand>
</feature>
<evidence type="ECO:0000313" key="18">
    <source>
        <dbReference type="Proteomes" id="UP000722165"/>
    </source>
</evidence>
<keyword evidence="12" id="KW-0464">Manganese</keyword>
<dbReference type="SUPFAM" id="SSF56059">
    <property type="entry name" value="Glutathione synthetase ATP-binding domain-like"/>
    <property type="match status" value="2"/>
</dbReference>
<feature type="binding site" evidence="14">
    <location>
        <position position="292"/>
    </location>
    <ligand>
        <name>ATP</name>
        <dbReference type="ChEBI" id="CHEBI:30616"/>
        <label>1</label>
    </ligand>
</feature>
<comment type="catalytic activity">
    <reaction evidence="13 14">
        <text>hydrogencarbonate + NH4(+) + 2 ATP = carbamoyl phosphate + 2 ADP + phosphate + 2 H(+)</text>
        <dbReference type="Rhea" id="RHEA:18029"/>
        <dbReference type="ChEBI" id="CHEBI:15378"/>
        <dbReference type="ChEBI" id="CHEBI:17544"/>
        <dbReference type="ChEBI" id="CHEBI:28938"/>
        <dbReference type="ChEBI" id="CHEBI:30616"/>
        <dbReference type="ChEBI" id="CHEBI:43474"/>
        <dbReference type="ChEBI" id="CHEBI:58228"/>
        <dbReference type="ChEBI" id="CHEBI:456216"/>
        <dbReference type="EC" id="6.3.4.16"/>
    </reaction>
</comment>
<dbReference type="Gene3D" id="3.40.50.20">
    <property type="match status" value="2"/>
</dbReference>
<feature type="binding site" evidence="14">
    <location>
        <position position="830"/>
    </location>
    <ligand>
        <name>Mg(2+)</name>
        <dbReference type="ChEBI" id="CHEBI:18420"/>
        <label>3</label>
    </ligand>
</feature>
<sequence>MPKRTDIKSILIIGAGPIIIGQACEFDYSGAQACKALKAEGYRTILVNSNPATIMTDPETADVTYIEPITWQSVEKIIEAEKPDALLPTMGGQTALNCALDLAHNGVLAKHNVELIGANEHAIEKAEDRLKFKQAMESIGLESAKSGVAHSMEEAWEVQKNIAAEIGTAGFPVVIRPSFTLGGSGGGIAYNPEEFEIICRRGLEASPTKELLIEESLLGWKEFEMEVVRDKADNCIIICSIENLDPMGVHTGDSITVAPAQTMTDKEYQIMRNASIAVLREIGVDTGGSNVQFAVNPDNGRMIVIEMNPRVSRSSALASKATGFPIAKVAARLAVGYTLDELQNEITGGTTPASFEPTIDYVVTKIPRFAFEKFPQADSHLTTQMKSVGEVMAMGRTFQESFQKALRGLEVGVDGLNQKTLDREKLQVELAEPGPERIWYVGDAFAQGFTLDEVHALTKIDPWFLHQIQEIVEIELALEQKTLADLDENVMRQLKRRGFSDRRLAFLLDVSESEVRKVRHQLGVRPVYKRVDTCAAEFATKTAYMYSTYEEECEAEPTDKKKIIVLGGGPNRIGQGIEFDYCCVHASLSLREDGYETIMINCNPETVSTDYDTSDRLYFEPLTLEDVLEIVHLEKPEGMIVQYGGQTPLKLARALEANGVPIIGTSPESIDVAEDRERFQKLLQKLGLRQPPNRTARTEAEAIAHAAEIGYPLVVRPSYVLGGRAMEIVHEQTDLERYMREAVKVSNDSPVLLDRFLNNATEVDVDCLADGETVFIGGVMEHIEQAGVHSGDSACSLPPYSLSAEVIEEIKRQTGLMAKALNVKGLMNVQFAIQNGDVYVLEVNPRASRTVPYVSKVTGLQLAKIAARVMAGKTLAEQGIGKEITPSYYSVKEAVFPFVKFPGVDTILGPEMKSTGEVMGVGETFGEAFVKSQLAAGVILPESGTVFISVKDQDKAKAVDIAKGLHDLGFKLVATRGTAAALEEAGLPVLAVNKVTEGRPHIVDMIKNGEIAMVINTVEERRNAIQDSRTIRTQALAARVTFFTTIAGARAAVEGMQYLRDSQGMKVYSLQSLHASINAA</sequence>
<dbReference type="PANTHER" id="PTHR11405">
    <property type="entry name" value="CARBAMOYLTRANSFERASE FAMILY MEMBER"/>
    <property type="match status" value="1"/>
</dbReference>
<keyword evidence="5 14" id="KW-0028">Amino-acid biosynthesis</keyword>
<dbReference type="InterPro" id="IPR011607">
    <property type="entry name" value="MGS-like_dom"/>
</dbReference>
<feature type="binding site" evidence="14">
    <location>
        <position position="215"/>
    </location>
    <ligand>
        <name>ATP</name>
        <dbReference type="ChEBI" id="CHEBI:30616"/>
        <label>1</label>
    </ligand>
</feature>
<feature type="binding site" evidence="14">
    <location>
        <position position="842"/>
    </location>
    <ligand>
        <name>Mn(2+)</name>
        <dbReference type="ChEBI" id="CHEBI:29035"/>
        <label>3</label>
    </ligand>
</feature>
<dbReference type="Gene3D" id="3.30.470.20">
    <property type="entry name" value="ATP-grasp fold, B domain"/>
    <property type="match status" value="2"/>
</dbReference>
<dbReference type="EC" id="6.3.5.5" evidence="14"/>
<dbReference type="SUPFAM" id="SSF52335">
    <property type="entry name" value="Methylglyoxal synthase-like"/>
    <property type="match status" value="1"/>
</dbReference>
<keyword evidence="6" id="KW-0479">Metal-binding</keyword>
<feature type="binding site" evidence="14">
    <location>
        <position position="757"/>
    </location>
    <ligand>
        <name>ATP</name>
        <dbReference type="ChEBI" id="CHEBI:30616"/>
        <label>2</label>
    </ligand>
</feature>
<dbReference type="PROSITE" id="PS00866">
    <property type="entry name" value="CPSASE_1"/>
    <property type="match status" value="2"/>
</dbReference>
<feature type="binding site" evidence="14">
    <location>
        <position position="306"/>
    </location>
    <ligand>
        <name>ATP</name>
        <dbReference type="ChEBI" id="CHEBI:30616"/>
        <label>1</label>
    </ligand>
</feature>
<feature type="binding site" evidence="14">
    <location>
        <position position="842"/>
    </location>
    <ligand>
        <name>ATP</name>
        <dbReference type="ChEBI" id="CHEBI:30616"/>
        <label>2</label>
    </ligand>
</feature>
<dbReference type="Pfam" id="PF25596">
    <property type="entry name" value="CPSase_L_D1"/>
    <property type="match status" value="2"/>
</dbReference>